<dbReference type="InterPro" id="IPR027417">
    <property type="entry name" value="P-loop_NTPase"/>
</dbReference>
<evidence type="ECO:0000259" key="6">
    <source>
        <dbReference type="PROSITE" id="PS51194"/>
    </source>
</evidence>
<dbReference type="Pfam" id="PF21210">
    <property type="entry name" value="RNA_helicase_helical"/>
    <property type="match status" value="1"/>
</dbReference>
<proteinExistence type="predicted"/>
<keyword evidence="1" id="KW-0547">Nucleotide-binding</keyword>
<dbReference type="PANTHER" id="PTHR14025:SF20">
    <property type="entry name" value="FANCONI ANEMIA GROUP M PROTEIN"/>
    <property type="match status" value="1"/>
</dbReference>
<dbReference type="GO" id="GO:0004386">
    <property type="term" value="F:helicase activity"/>
    <property type="evidence" value="ECO:0007669"/>
    <property type="project" value="UniProtKB-KW"/>
</dbReference>
<dbReference type="SMART" id="SM00487">
    <property type="entry name" value="DEXDc"/>
    <property type="match status" value="1"/>
</dbReference>
<evidence type="ECO:0000256" key="4">
    <source>
        <dbReference type="ARBA" id="ARBA00022840"/>
    </source>
</evidence>
<dbReference type="SUPFAM" id="SSF52540">
    <property type="entry name" value="P-loop containing nucleoside triphosphate hydrolases"/>
    <property type="match status" value="1"/>
</dbReference>
<organism evidence="7">
    <name type="scientific">uncultured marine group II/III euryarchaeote KM3_37_C11</name>
    <dbReference type="NCBI Taxonomy" id="1456442"/>
    <lineage>
        <taxon>Archaea</taxon>
        <taxon>Methanobacteriati</taxon>
        <taxon>Methanobacteriota</taxon>
        <taxon>environmental samples</taxon>
    </lineage>
</organism>
<dbReference type="InterPro" id="IPR011545">
    <property type="entry name" value="DEAD/DEAH_box_helicase_dom"/>
</dbReference>
<dbReference type="InterPro" id="IPR041755">
    <property type="entry name" value="Hef_ID"/>
</dbReference>
<dbReference type="Pfam" id="PF00271">
    <property type="entry name" value="Helicase_C"/>
    <property type="match status" value="1"/>
</dbReference>
<dbReference type="GO" id="GO:0140097">
    <property type="term" value="F:catalytic activity, acting on DNA"/>
    <property type="evidence" value="ECO:0007669"/>
    <property type="project" value="UniProtKB-ARBA"/>
</dbReference>
<evidence type="ECO:0000313" key="7">
    <source>
        <dbReference type="EMBL" id="AIF09438.1"/>
    </source>
</evidence>
<feature type="domain" description="Helicase C-terminal" evidence="6">
    <location>
        <begin position="336"/>
        <end position="483"/>
    </location>
</feature>
<dbReference type="EMBL" id="KF900863">
    <property type="protein sequence ID" value="AIF09438.1"/>
    <property type="molecule type" value="Genomic_DNA"/>
</dbReference>
<dbReference type="PROSITE" id="PS51192">
    <property type="entry name" value="HELICASE_ATP_BIND_1"/>
    <property type="match status" value="1"/>
</dbReference>
<dbReference type="Pfam" id="PF00270">
    <property type="entry name" value="DEAD"/>
    <property type="match status" value="1"/>
</dbReference>
<dbReference type="AlphaFoldDB" id="A0A075H6A2"/>
<keyword evidence="2" id="KW-0378">Hydrolase</keyword>
<dbReference type="PROSITE" id="PS51194">
    <property type="entry name" value="HELICASE_CTER"/>
    <property type="match status" value="1"/>
</dbReference>
<gene>
    <name evidence="7" type="primary">FANCM</name>
</gene>
<dbReference type="GO" id="GO:0005524">
    <property type="term" value="F:ATP binding"/>
    <property type="evidence" value="ECO:0007669"/>
    <property type="project" value="UniProtKB-KW"/>
</dbReference>
<dbReference type="PANTHER" id="PTHR14025">
    <property type="entry name" value="FANCONI ANEMIA GROUP M FANCM FAMILY MEMBER"/>
    <property type="match status" value="1"/>
</dbReference>
<dbReference type="InterPro" id="IPR001650">
    <property type="entry name" value="Helicase_C-like"/>
</dbReference>
<sequence length="483" mass="55860">MHFLKEKLKLRTYQEQILGKIVNKNSFVVLPTGTGKTIIAIALASLQISKGKILIMAPTKPLTVQHEKSFKEYFQPDEEIVHLTGAISPIKRKELWKNSKIICATPQTIESDLIKRYFKPGDISLAVFDEAHRTTGDYAYVWLAKQFSETSQILALSASPASDQQRLDEIKANLFIDNFELLTEENPHLKKHLKKKEIERMMIELPAEYRKIKTYLQSILTKHVNILYSRGSLKSQDISHLRKLELLRTQRALFSQREKGPDTYFLVSELTVLIKLLHLIEMLETQNLHTFNESMKKIESQAKSTKASQRIINEWDFKRAKITAQTLIDEGIDHPKIAKILELTHNKNEKIIIFSQLRKTVEFLTEQINLHTKSRAKAFVGQKEGMTQKKQIETLEQFKDGEFNVLVATSVSEEGLHIENADIGIFFEPVPSALRTIQRRGRIGRINIGKVYMLITKDTIDEKYYWVSYHKERRMKELLENGS</sequence>
<dbReference type="SMART" id="SM00490">
    <property type="entry name" value="HELICc"/>
    <property type="match status" value="1"/>
</dbReference>
<dbReference type="Gene3D" id="1.20.1320.20">
    <property type="entry name" value="hef helicase domain"/>
    <property type="match status" value="1"/>
</dbReference>
<feature type="domain" description="Helicase ATP-binding" evidence="5">
    <location>
        <begin position="17"/>
        <end position="178"/>
    </location>
</feature>
<evidence type="ECO:0000256" key="1">
    <source>
        <dbReference type="ARBA" id="ARBA00022741"/>
    </source>
</evidence>
<evidence type="ECO:0000256" key="2">
    <source>
        <dbReference type="ARBA" id="ARBA00022801"/>
    </source>
</evidence>
<name>A0A075H6A2_9EURY</name>
<evidence type="ECO:0000256" key="3">
    <source>
        <dbReference type="ARBA" id="ARBA00022806"/>
    </source>
</evidence>
<keyword evidence="4" id="KW-0067">ATP-binding</keyword>
<keyword evidence="3" id="KW-0347">Helicase</keyword>
<protein>
    <submittedName>
        <fullName evidence="7">Hef nuclease (FANCM)</fullName>
    </submittedName>
</protein>
<dbReference type="GO" id="GO:0003676">
    <property type="term" value="F:nucleic acid binding"/>
    <property type="evidence" value="ECO:0007669"/>
    <property type="project" value="InterPro"/>
</dbReference>
<dbReference type="GO" id="GO:0016787">
    <property type="term" value="F:hydrolase activity"/>
    <property type="evidence" value="ECO:0007669"/>
    <property type="project" value="UniProtKB-KW"/>
</dbReference>
<evidence type="ECO:0000259" key="5">
    <source>
        <dbReference type="PROSITE" id="PS51192"/>
    </source>
</evidence>
<dbReference type="Gene3D" id="3.40.50.300">
    <property type="entry name" value="P-loop containing nucleotide triphosphate hydrolases"/>
    <property type="match status" value="2"/>
</dbReference>
<reference evidence="7" key="1">
    <citation type="journal article" date="2014" name="Genome Biol. Evol.">
        <title>Pangenome evidence for extensive interdomain horizontal transfer affecting lineage core and shell genes in uncultured planktonic thaumarchaeota and euryarchaeota.</title>
        <authorList>
            <person name="Deschamps P."/>
            <person name="Zivanovic Y."/>
            <person name="Moreira D."/>
            <person name="Rodriguez-Valera F."/>
            <person name="Lopez-Garcia P."/>
        </authorList>
    </citation>
    <scope>NUCLEOTIDE SEQUENCE</scope>
</reference>
<dbReference type="InterPro" id="IPR014001">
    <property type="entry name" value="Helicase_ATP-bd"/>
</dbReference>
<accession>A0A075H6A2</accession>